<evidence type="ECO:0000313" key="3">
    <source>
        <dbReference type="Proteomes" id="UP000193346"/>
    </source>
</evidence>
<protein>
    <recommendedName>
        <fullName evidence="4">DUF2931 domain-containing protein</fullName>
    </recommendedName>
</protein>
<dbReference type="Proteomes" id="UP000193346">
    <property type="component" value="Unassembled WGS sequence"/>
</dbReference>
<name>A0ABX3WHX5_9NEIS</name>
<accession>A0ABX3WHX5</accession>
<proteinExistence type="predicted"/>
<evidence type="ECO:0008006" key="4">
    <source>
        <dbReference type="Google" id="ProtNLM"/>
    </source>
</evidence>
<gene>
    <name evidence="2" type="ORF">BV913_12150</name>
</gene>
<keyword evidence="3" id="KW-1185">Reference proteome</keyword>
<evidence type="ECO:0000313" key="2">
    <source>
        <dbReference type="EMBL" id="OSI25961.1"/>
    </source>
</evidence>
<comment type="caution">
    <text evidence="2">The sequence shown here is derived from an EMBL/GenBank/DDBJ whole genome shotgun (WGS) entry which is preliminary data.</text>
</comment>
<feature type="transmembrane region" description="Helical" evidence="1">
    <location>
        <begin position="9"/>
        <end position="29"/>
    </location>
</feature>
<keyword evidence="1" id="KW-0472">Membrane</keyword>
<sequence>MKFRGALKNWLLSSVAIIYLLIGIMYWGVDEVRKMNGFSWGVRMADATFVYQPDKSLGLDADAIYATSKYSTDFYRNDGTIVRSIDGGGGAWGRGDIPMGGNPRFGLLPQRLGLTYYSRFENKFYQLDEPLPTEQIKELMTKEFFHLTIPGETTADRAVYDTLEIAIAPDGWVTLNAFTASARKELVSWQAEQVFPTIEEAKQSGNSHWESSLRYDLDPKNRKEYLNRTMSDFSNFYYTYMVGHKKISAEWYKQMQVKYPWYLDIEVDGGEWNGEYYVEFANTEKGPVIGKDAVVEAKNTLKAIPTAIWFWVIEKETGKRWSIKLNMIDIPAWQDGQYLNTYDDKSLNKLYRIFQTQFPGRTRTNNEQVPASHDFGVLKLKFNGRLKLTDAYLEKGEQKIHLPEAKLHQAFETGQTVYD</sequence>
<dbReference type="RefSeq" id="WP_233127670.1">
    <property type="nucleotide sequence ID" value="NZ_CP091509.1"/>
</dbReference>
<dbReference type="EMBL" id="MTAC01000055">
    <property type="protein sequence ID" value="OSI25961.1"/>
    <property type="molecule type" value="Genomic_DNA"/>
</dbReference>
<dbReference type="InterPro" id="IPR021326">
    <property type="entry name" value="DUF2931"/>
</dbReference>
<keyword evidence="1" id="KW-0812">Transmembrane</keyword>
<dbReference type="Pfam" id="PF11153">
    <property type="entry name" value="DUF2931"/>
    <property type="match status" value="1"/>
</dbReference>
<keyword evidence="1" id="KW-1133">Transmembrane helix</keyword>
<evidence type="ECO:0000256" key="1">
    <source>
        <dbReference type="SAM" id="Phobius"/>
    </source>
</evidence>
<organism evidence="2 3">
    <name type="scientific">Neisseria dumasiana</name>
    <dbReference type="NCBI Taxonomy" id="1931275"/>
    <lineage>
        <taxon>Bacteria</taxon>
        <taxon>Pseudomonadati</taxon>
        <taxon>Pseudomonadota</taxon>
        <taxon>Betaproteobacteria</taxon>
        <taxon>Neisseriales</taxon>
        <taxon>Neisseriaceae</taxon>
        <taxon>Neisseria</taxon>
    </lineage>
</organism>
<reference evidence="2 3" key="1">
    <citation type="submission" date="2017-01" db="EMBL/GenBank/DDBJ databases">
        <authorList>
            <person name="Wolfgang W.J."/>
            <person name="Cole J."/>
            <person name="Wroblewski D."/>
            <person name="Mcginnis J."/>
            <person name="Musser K.A."/>
        </authorList>
    </citation>
    <scope>NUCLEOTIDE SEQUENCE [LARGE SCALE GENOMIC DNA]</scope>
    <source>
        <strain evidence="2 3">93087</strain>
    </source>
</reference>